<dbReference type="AlphaFoldDB" id="A0A226C2X0"/>
<keyword evidence="2" id="KW-1185">Reference proteome</keyword>
<dbReference type="Proteomes" id="UP000214588">
    <property type="component" value="Unassembled WGS sequence"/>
</dbReference>
<dbReference type="RefSeq" id="WP_089022534.1">
    <property type="nucleotide sequence ID" value="NZ_NIQC01000002.1"/>
</dbReference>
<sequence>MVDTRGPRKVIIKVYDEVENKLKLNVKVPLNMARIFYNYLHYNKISDYLDLDKNDLNNILERIQNESAGTVIEVNNKEKQEQIILSLE</sequence>
<evidence type="ECO:0000313" key="2">
    <source>
        <dbReference type="Proteomes" id="UP000214588"/>
    </source>
</evidence>
<comment type="caution">
    <text evidence="1">The sequence shown here is derived from an EMBL/GenBank/DDBJ whole genome shotgun (WGS) entry which is preliminary data.</text>
</comment>
<protein>
    <submittedName>
        <fullName evidence="1">Uncharacterized protein</fullName>
    </submittedName>
</protein>
<name>A0A226C2X0_9FIRM</name>
<gene>
    <name evidence="1" type="ORF">CDO51_01525</name>
</gene>
<dbReference type="EMBL" id="NIQC01000002">
    <property type="protein sequence ID" value="OWZ84730.1"/>
    <property type="molecule type" value="Genomic_DNA"/>
</dbReference>
<evidence type="ECO:0000313" key="1">
    <source>
        <dbReference type="EMBL" id="OWZ84730.1"/>
    </source>
</evidence>
<accession>A0A226C2X0</accession>
<reference evidence="1 2" key="1">
    <citation type="submission" date="2017-06" db="EMBL/GenBank/DDBJ databases">
        <title>Draft Genome Sequence of Natranaerobius trueperi halophilic, alkalithermophilic bacteria from soda lakes.</title>
        <authorList>
            <person name="Zhao B."/>
        </authorList>
    </citation>
    <scope>NUCLEOTIDE SEQUENCE [LARGE SCALE GENOMIC DNA]</scope>
    <source>
        <strain evidence="1 2">DSM 18760</strain>
    </source>
</reference>
<organism evidence="1 2">
    <name type="scientific">Natranaerobius trueperi</name>
    <dbReference type="NCBI Taxonomy" id="759412"/>
    <lineage>
        <taxon>Bacteria</taxon>
        <taxon>Bacillati</taxon>
        <taxon>Bacillota</taxon>
        <taxon>Clostridia</taxon>
        <taxon>Natranaerobiales</taxon>
        <taxon>Natranaerobiaceae</taxon>
        <taxon>Natranaerobius</taxon>
    </lineage>
</organism>
<proteinExistence type="predicted"/>